<dbReference type="AlphaFoldDB" id="A0AA39ZJC1"/>
<keyword evidence="1" id="KW-0175">Coiled coil</keyword>
<feature type="signal peptide" evidence="2">
    <location>
        <begin position="1"/>
        <end position="18"/>
    </location>
</feature>
<evidence type="ECO:0000313" key="4">
    <source>
        <dbReference type="Proteomes" id="UP001174997"/>
    </source>
</evidence>
<proteinExistence type="predicted"/>
<evidence type="ECO:0000313" key="3">
    <source>
        <dbReference type="EMBL" id="KAK0671740.1"/>
    </source>
</evidence>
<keyword evidence="4" id="KW-1185">Reference proteome</keyword>
<keyword evidence="2" id="KW-0732">Signal</keyword>
<name>A0AA39ZJC1_9PEZI</name>
<gene>
    <name evidence="3" type="ORF">QBC41DRAFT_334851</name>
</gene>
<sequence>MSLPALVCLHLWSSQLKAVDDLAAMHHEASKFLMLSEMACQSSKSISSNKAIKSFELRRDSNSVTASTSVSDSKYIIEDNQNIKDMKARITTQEQRLAGLKEKNQRMADEIIRMDAEIRRKLDRMNCPVHGINGRLQRANRGR</sequence>
<reference evidence="3" key="1">
    <citation type="submission" date="2023-06" db="EMBL/GenBank/DDBJ databases">
        <title>Genome-scale phylogeny and comparative genomics of the fungal order Sordariales.</title>
        <authorList>
            <consortium name="Lawrence Berkeley National Laboratory"/>
            <person name="Hensen N."/>
            <person name="Bonometti L."/>
            <person name="Westerberg I."/>
            <person name="Brannstrom I.O."/>
            <person name="Guillou S."/>
            <person name="Cros-Aarteil S."/>
            <person name="Calhoun S."/>
            <person name="Haridas S."/>
            <person name="Kuo A."/>
            <person name="Mondo S."/>
            <person name="Pangilinan J."/>
            <person name="Riley R."/>
            <person name="Labutti K."/>
            <person name="Andreopoulos B."/>
            <person name="Lipzen A."/>
            <person name="Chen C."/>
            <person name="Yanf M."/>
            <person name="Daum C."/>
            <person name="Ng V."/>
            <person name="Clum A."/>
            <person name="Steindorff A."/>
            <person name="Ohm R."/>
            <person name="Martin F."/>
            <person name="Silar P."/>
            <person name="Natvig D."/>
            <person name="Lalanne C."/>
            <person name="Gautier V."/>
            <person name="Ament-Velasquez S.L."/>
            <person name="Kruys A."/>
            <person name="Hutchinson M.I."/>
            <person name="Powell A.J."/>
            <person name="Barry K."/>
            <person name="Miller A.N."/>
            <person name="Grigoriev I.V."/>
            <person name="Debuchy R."/>
            <person name="Gladieux P."/>
            <person name="Thoren M.H."/>
            <person name="Johannesson H."/>
        </authorList>
    </citation>
    <scope>NUCLEOTIDE SEQUENCE</scope>
    <source>
        <strain evidence="3">CBS 307.81</strain>
    </source>
</reference>
<organism evidence="3 4">
    <name type="scientific">Cercophora samala</name>
    <dbReference type="NCBI Taxonomy" id="330535"/>
    <lineage>
        <taxon>Eukaryota</taxon>
        <taxon>Fungi</taxon>
        <taxon>Dikarya</taxon>
        <taxon>Ascomycota</taxon>
        <taxon>Pezizomycotina</taxon>
        <taxon>Sordariomycetes</taxon>
        <taxon>Sordariomycetidae</taxon>
        <taxon>Sordariales</taxon>
        <taxon>Lasiosphaeriaceae</taxon>
        <taxon>Cercophora</taxon>
    </lineage>
</organism>
<feature type="chain" id="PRO_5041218730" evidence="2">
    <location>
        <begin position="19"/>
        <end position="143"/>
    </location>
</feature>
<evidence type="ECO:0000256" key="1">
    <source>
        <dbReference type="SAM" id="Coils"/>
    </source>
</evidence>
<evidence type="ECO:0000256" key="2">
    <source>
        <dbReference type="SAM" id="SignalP"/>
    </source>
</evidence>
<dbReference type="Proteomes" id="UP001174997">
    <property type="component" value="Unassembled WGS sequence"/>
</dbReference>
<feature type="coiled-coil region" evidence="1">
    <location>
        <begin position="83"/>
        <end position="117"/>
    </location>
</feature>
<dbReference type="EMBL" id="JAULSY010000018">
    <property type="protein sequence ID" value="KAK0671740.1"/>
    <property type="molecule type" value="Genomic_DNA"/>
</dbReference>
<protein>
    <submittedName>
        <fullName evidence="3">Uncharacterized protein</fullName>
    </submittedName>
</protein>
<accession>A0AA39ZJC1</accession>
<comment type="caution">
    <text evidence="3">The sequence shown here is derived from an EMBL/GenBank/DDBJ whole genome shotgun (WGS) entry which is preliminary data.</text>
</comment>